<accession>A0A1G4W657</accession>
<evidence type="ECO:0000259" key="2">
    <source>
        <dbReference type="Pfam" id="PF13577"/>
    </source>
</evidence>
<evidence type="ECO:0000313" key="4">
    <source>
        <dbReference type="Proteomes" id="UP000199707"/>
    </source>
</evidence>
<reference evidence="4" key="1">
    <citation type="submission" date="2016-10" db="EMBL/GenBank/DDBJ databases">
        <authorList>
            <person name="Varghese N."/>
            <person name="Submissions S."/>
        </authorList>
    </citation>
    <scope>NUCLEOTIDE SEQUENCE [LARGE SCALE GENOMIC DNA]</scope>
    <source>
        <strain evidence="4">UNC267MFSha1.1M11</strain>
    </source>
</reference>
<keyword evidence="1" id="KW-0812">Transmembrane</keyword>
<evidence type="ECO:0000313" key="3">
    <source>
        <dbReference type="EMBL" id="SCX16632.1"/>
    </source>
</evidence>
<dbReference type="InterPro" id="IPR032710">
    <property type="entry name" value="NTF2-like_dom_sf"/>
</dbReference>
<dbReference type="Gene3D" id="3.10.450.50">
    <property type="match status" value="1"/>
</dbReference>
<dbReference type="Pfam" id="PF13577">
    <property type="entry name" value="SnoaL_4"/>
    <property type="match status" value="1"/>
</dbReference>
<feature type="transmembrane region" description="Helical" evidence="1">
    <location>
        <begin position="21"/>
        <end position="40"/>
    </location>
</feature>
<dbReference type="AlphaFoldDB" id="A0A1G4W657"/>
<keyword evidence="1" id="KW-1133">Transmembrane helix</keyword>
<organism evidence="3 4">
    <name type="scientific">Mycolicibacterium fluoranthenivorans</name>
    <dbReference type="NCBI Taxonomy" id="258505"/>
    <lineage>
        <taxon>Bacteria</taxon>
        <taxon>Bacillati</taxon>
        <taxon>Actinomycetota</taxon>
        <taxon>Actinomycetes</taxon>
        <taxon>Mycobacteriales</taxon>
        <taxon>Mycobacteriaceae</taxon>
        <taxon>Mycolicibacterium</taxon>
    </lineage>
</organism>
<sequence>MPVEDNCLFSRKDIQRRIRQGAVAVGTAVMMLGGVNVPMVNADPLPLPSLCGYSSPGDDSGVEVDAIKALKATYFASIDAKNWDGLRDLLDPNVVEDTTCSAGPILYGRDAFISFLKLTLGGATTHHQGSDPHIKVNSATTASGLWTLEDVLVFGGTLGVHGYGHYNDTYVKTDGKWVVKTSKLTRTRIDLINPANGAVIQSDASLLDVAAKVKAIVGG</sequence>
<evidence type="ECO:0000256" key="1">
    <source>
        <dbReference type="SAM" id="Phobius"/>
    </source>
</evidence>
<dbReference type="EMBL" id="FMUB01000004">
    <property type="protein sequence ID" value="SCX16632.1"/>
    <property type="molecule type" value="Genomic_DNA"/>
</dbReference>
<keyword evidence="1" id="KW-0472">Membrane</keyword>
<proteinExistence type="predicted"/>
<dbReference type="SUPFAM" id="SSF54427">
    <property type="entry name" value="NTF2-like"/>
    <property type="match status" value="1"/>
</dbReference>
<dbReference type="CDD" id="cd00531">
    <property type="entry name" value="NTF2_like"/>
    <property type="match status" value="1"/>
</dbReference>
<protein>
    <submittedName>
        <fullName evidence="3">SnoaL-like domain-containing protein</fullName>
    </submittedName>
</protein>
<gene>
    <name evidence="3" type="ORF">SAMN02799620_02328</name>
</gene>
<dbReference type="Proteomes" id="UP000199707">
    <property type="component" value="Unassembled WGS sequence"/>
</dbReference>
<dbReference type="InterPro" id="IPR037401">
    <property type="entry name" value="SnoaL-like"/>
</dbReference>
<dbReference type="STRING" id="1502745.SAMN02799620_02328"/>
<name>A0A1G4W657_9MYCO</name>
<feature type="domain" description="SnoaL-like" evidence="2">
    <location>
        <begin position="65"/>
        <end position="181"/>
    </location>
</feature>